<name>A0A0N1EQ52_9GAMM</name>
<protein>
    <recommendedName>
        <fullName evidence="3">Sulfotransferase domain-containing protein</fullName>
    </recommendedName>
</protein>
<evidence type="ECO:0000313" key="1">
    <source>
        <dbReference type="EMBL" id="KPH63895.1"/>
    </source>
</evidence>
<sequence>MNFKVAVGVCYGRGGSFFLHSLLDGHPEVISLPPYMMNLAQHIFNTADLENKEFTEQFILDFNNLFVESYSQCVSNQYINFNNNMARTQTGLLNLDKKKFKEALILELENKPKAFNIRFIAIHIIIYQLLGINTSDKKVIFYQLHTPNYTVMRKMYDEFNHLLVCHSVRDPIASFIRMSLAHCNDLQKLPDYEISLGRSTVESCFRHFLYAGSDLTGCENSKSLAIKLEQLHATPQQTLQLVTSFLQIGWHDILLAETINHGQNWQGIIGDTTGFNLEKTLNNNRKYRSYVDEYDLIRLEKIARQRFLKWEYPLQYEDITENLDFEKPYAFETFSLTVSNKNKNLTDRNVDADITVCRGELHTAILKTINYMPEQFGAFTSISTNE</sequence>
<dbReference type="SUPFAM" id="SSF52540">
    <property type="entry name" value="P-loop containing nucleoside triphosphate hydrolases"/>
    <property type="match status" value="1"/>
</dbReference>
<dbReference type="OrthoDB" id="6298360at2"/>
<dbReference type="RefSeq" id="WP_054453863.1">
    <property type="nucleotide sequence ID" value="NZ_LHPH01000007.1"/>
</dbReference>
<dbReference type="PATRIC" id="fig|187330.3.peg.3697"/>
<dbReference type="Gene3D" id="3.40.50.300">
    <property type="entry name" value="P-loop containing nucleotide triphosphate hydrolases"/>
    <property type="match status" value="1"/>
</dbReference>
<keyword evidence="2" id="KW-1185">Reference proteome</keyword>
<dbReference type="STRING" id="187330.AMS58_01995"/>
<evidence type="ECO:0008006" key="3">
    <source>
        <dbReference type="Google" id="ProtNLM"/>
    </source>
</evidence>
<dbReference type="InterPro" id="IPR027417">
    <property type="entry name" value="P-loop_NTPase"/>
</dbReference>
<comment type="caution">
    <text evidence="1">The sequence shown here is derived from an EMBL/GenBank/DDBJ whole genome shotgun (WGS) entry which is preliminary data.</text>
</comment>
<evidence type="ECO:0000313" key="2">
    <source>
        <dbReference type="Proteomes" id="UP000037848"/>
    </source>
</evidence>
<dbReference type="AlphaFoldDB" id="A0A0N1EQ52"/>
<dbReference type="Proteomes" id="UP000037848">
    <property type="component" value="Unassembled WGS sequence"/>
</dbReference>
<proteinExistence type="predicted"/>
<reference evidence="1 2" key="1">
    <citation type="submission" date="2015-08" db="EMBL/GenBank/DDBJ databases">
        <title>Draft Genome Sequence of Pseudoalteromonas porphyrae UCD-SED14.</title>
        <authorList>
            <person name="Coil D.A."/>
            <person name="Jospin G."/>
            <person name="Lee R.D."/>
            <person name="Eisen J.A."/>
        </authorList>
    </citation>
    <scope>NUCLEOTIDE SEQUENCE [LARGE SCALE GENOMIC DNA]</scope>
    <source>
        <strain evidence="1 2">UCD-SED14</strain>
    </source>
</reference>
<organism evidence="1 2">
    <name type="scientific">Pseudoalteromonas porphyrae</name>
    <dbReference type="NCBI Taxonomy" id="187330"/>
    <lineage>
        <taxon>Bacteria</taxon>
        <taxon>Pseudomonadati</taxon>
        <taxon>Pseudomonadota</taxon>
        <taxon>Gammaproteobacteria</taxon>
        <taxon>Alteromonadales</taxon>
        <taxon>Pseudoalteromonadaceae</taxon>
        <taxon>Pseudoalteromonas</taxon>
    </lineage>
</organism>
<dbReference type="EMBL" id="LHPH01000007">
    <property type="protein sequence ID" value="KPH63895.1"/>
    <property type="molecule type" value="Genomic_DNA"/>
</dbReference>
<gene>
    <name evidence="1" type="ORF">ADS77_08285</name>
</gene>
<accession>A0A0N1EQ52</accession>